<feature type="transmembrane region" description="Helical" evidence="1">
    <location>
        <begin position="20"/>
        <end position="41"/>
    </location>
</feature>
<feature type="transmembrane region" description="Helical" evidence="1">
    <location>
        <begin position="137"/>
        <end position="162"/>
    </location>
</feature>
<evidence type="ECO:0000256" key="1">
    <source>
        <dbReference type="SAM" id="Phobius"/>
    </source>
</evidence>
<dbReference type="EMBL" id="WNBW01000003">
    <property type="protein sequence ID" value="MTU03878.1"/>
    <property type="molecule type" value="Genomic_DNA"/>
</dbReference>
<proteinExistence type="predicted"/>
<dbReference type="PANTHER" id="PTHR40044">
    <property type="entry name" value="INTEGRAL MEMBRANE PROTEIN-RELATED"/>
    <property type="match status" value="1"/>
</dbReference>
<name>A0A7X2XFI9_9FIRM</name>
<dbReference type="Proteomes" id="UP000443070">
    <property type="component" value="Unassembled WGS sequence"/>
</dbReference>
<dbReference type="InterPro" id="IPR010387">
    <property type="entry name" value="QueT"/>
</dbReference>
<protein>
    <submittedName>
        <fullName evidence="2">QueT transporter family protein</fullName>
    </submittedName>
</protein>
<comment type="caution">
    <text evidence="2">The sequence shown here is derived from an EMBL/GenBank/DDBJ whole genome shotgun (WGS) entry which is preliminary data.</text>
</comment>
<dbReference type="OrthoDB" id="1706970at2"/>
<dbReference type="Gene3D" id="1.10.1760.20">
    <property type="match status" value="1"/>
</dbReference>
<evidence type="ECO:0000313" key="3">
    <source>
        <dbReference type="EMBL" id="MTU03878.1"/>
    </source>
</evidence>
<evidence type="ECO:0000313" key="5">
    <source>
        <dbReference type="Proteomes" id="UP000484547"/>
    </source>
</evidence>
<evidence type="ECO:0000313" key="2">
    <source>
        <dbReference type="EMBL" id="MTT75816.1"/>
    </source>
</evidence>
<evidence type="ECO:0000313" key="4">
    <source>
        <dbReference type="Proteomes" id="UP000443070"/>
    </source>
</evidence>
<accession>A0A7X2XFI9</accession>
<dbReference type="Proteomes" id="UP000484547">
    <property type="component" value="Unassembled WGS sequence"/>
</dbReference>
<reference evidence="4 5" key="1">
    <citation type="journal article" date="2019" name="Nat. Med.">
        <title>A library of human gut bacterial isolates paired with longitudinal multiomics data enables mechanistic microbiome research.</title>
        <authorList>
            <person name="Poyet M."/>
            <person name="Groussin M."/>
            <person name="Gibbons S.M."/>
            <person name="Avila-Pacheco J."/>
            <person name="Jiang X."/>
            <person name="Kearney S.M."/>
            <person name="Perrotta A.R."/>
            <person name="Berdy B."/>
            <person name="Zhao S."/>
            <person name="Lieberman T.D."/>
            <person name="Swanson P.K."/>
            <person name="Smith M."/>
            <person name="Roesemann S."/>
            <person name="Alexander J.E."/>
            <person name="Rich S.A."/>
            <person name="Livny J."/>
            <person name="Vlamakis H."/>
            <person name="Clish C."/>
            <person name="Bullock K."/>
            <person name="Deik A."/>
            <person name="Scott J."/>
            <person name="Pierce K.A."/>
            <person name="Xavier R.J."/>
            <person name="Alm E.J."/>
        </authorList>
    </citation>
    <scope>NUCLEOTIDE SEQUENCE [LARGE SCALE GENOMIC DNA]</scope>
    <source>
        <strain evidence="2 5">BIOML-A13</strain>
        <strain evidence="3 4">BIOML-A3</strain>
    </source>
</reference>
<feature type="transmembrane region" description="Helical" evidence="1">
    <location>
        <begin position="53"/>
        <end position="74"/>
    </location>
</feature>
<keyword evidence="4" id="KW-1185">Reference proteome</keyword>
<feature type="transmembrane region" description="Helical" evidence="1">
    <location>
        <begin position="86"/>
        <end position="103"/>
    </location>
</feature>
<dbReference type="EMBL" id="WNBM01000003">
    <property type="protein sequence ID" value="MTT75816.1"/>
    <property type="molecule type" value="Genomic_DNA"/>
</dbReference>
<keyword evidence="1" id="KW-1133">Transmembrane helix</keyword>
<organism evidence="2 5">
    <name type="scientific">Phascolarctobacterium faecium</name>
    <dbReference type="NCBI Taxonomy" id="33025"/>
    <lineage>
        <taxon>Bacteria</taxon>
        <taxon>Bacillati</taxon>
        <taxon>Bacillota</taxon>
        <taxon>Negativicutes</taxon>
        <taxon>Acidaminococcales</taxon>
        <taxon>Acidaminococcaceae</taxon>
        <taxon>Phascolarctobacterium</taxon>
    </lineage>
</organism>
<gene>
    <name evidence="2" type="ORF">GMD11_05995</name>
    <name evidence="3" type="ORF">GMD18_05640</name>
</gene>
<feature type="transmembrane region" description="Helical" evidence="1">
    <location>
        <begin position="110"/>
        <end position="131"/>
    </location>
</feature>
<dbReference type="PANTHER" id="PTHR40044:SF1">
    <property type="entry name" value="INTEGRAL MEMBRANE PROTEIN"/>
    <property type="match status" value="1"/>
</dbReference>
<dbReference type="Pfam" id="PF06177">
    <property type="entry name" value="QueT"/>
    <property type="match status" value="1"/>
</dbReference>
<keyword evidence="1" id="KW-0812">Transmembrane</keyword>
<sequence>MVTARKEHSNMKNLTKTQKLTISALCMALYLVVMMCTQSFAFGQYQVRIATALYGLSAIFPFLIIPFGLVNVLANTLMGGLGPLDMLGGGLVGIMTSLTIVYAKRHDLGNWAVMLAITLVPGLGVPVWLSVLLDLPYWLLASTVLVGQFISGVVGMVLVTALERCEIFNFASAKK</sequence>
<dbReference type="AlphaFoldDB" id="A0A7X2XFI9"/>
<keyword evidence="1" id="KW-0472">Membrane</keyword>